<keyword evidence="2" id="KW-0808">Transferase</keyword>
<dbReference type="PANTHER" id="PTHR43451">
    <property type="entry name" value="ACETYLTRANSFERASE (GNAT) FAMILY PROTEIN"/>
    <property type="match status" value="1"/>
</dbReference>
<feature type="domain" description="N-acetyltransferase" evidence="1">
    <location>
        <begin position="12"/>
        <end position="165"/>
    </location>
</feature>
<evidence type="ECO:0000313" key="3">
    <source>
        <dbReference type="Proteomes" id="UP000316598"/>
    </source>
</evidence>
<dbReference type="PROSITE" id="PS51186">
    <property type="entry name" value="GNAT"/>
    <property type="match status" value="1"/>
</dbReference>
<keyword evidence="3" id="KW-1185">Reference proteome</keyword>
<dbReference type="EC" id="2.3.1.-" evidence="2"/>
<dbReference type="Proteomes" id="UP000316598">
    <property type="component" value="Unassembled WGS sequence"/>
</dbReference>
<accession>A0A5C5WJA6</accession>
<dbReference type="AlphaFoldDB" id="A0A5C5WJA6"/>
<reference evidence="2 3" key="1">
    <citation type="submission" date="2019-02" db="EMBL/GenBank/DDBJ databases">
        <title>Deep-cultivation of Planctomycetes and their phenomic and genomic characterization uncovers novel biology.</title>
        <authorList>
            <person name="Wiegand S."/>
            <person name="Jogler M."/>
            <person name="Boedeker C."/>
            <person name="Pinto D."/>
            <person name="Vollmers J."/>
            <person name="Rivas-Marin E."/>
            <person name="Kohn T."/>
            <person name="Peeters S.H."/>
            <person name="Heuer A."/>
            <person name="Rast P."/>
            <person name="Oberbeckmann S."/>
            <person name="Bunk B."/>
            <person name="Jeske O."/>
            <person name="Meyerdierks A."/>
            <person name="Storesund J.E."/>
            <person name="Kallscheuer N."/>
            <person name="Luecker S."/>
            <person name="Lage O.M."/>
            <person name="Pohl T."/>
            <person name="Merkel B.J."/>
            <person name="Hornburger P."/>
            <person name="Mueller R.-W."/>
            <person name="Bruemmer F."/>
            <person name="Labrenz M."/>
            <person name="Spormann A.M."/>
            <person name="Op Den Camp H."/>
            <person name="Overmann J."/>
            <person name="Amann R."/>
            <person name="Jetten M.S.M."/>
            <person name="Mascher T."/>
            <person name="Medema M.H."/>
            <person name="Devos D.P."/>
            <person name="Kaster A.-K."/>
            <person name="Ovreas L."/>
            <person name="Rohde M."/>
            <person name="Galperin M.Y."/>
            <person name="Jogler C."/>
        </authorList>
    </citation>
    <scope>NUCLEOTIDE SEQUENCE [LARGE SCALE GENOMIC DNA]</scope>
    <source>
        <strain evidence="2 3">Pla22</strain>
    </source>
</reference>
<proteinExistence type="predicted"/>
<evidence type="ECO:0000313" key="2">
    <source>
        <dbReference type="EMBL" id="TWT50848.1"/>
    </source>
</evidence>
<keyword evidence="2" id="KW-0012">Acyltransferase</keyword>
<dbReference type="Pfam" id="PF13673">
    <property type="entry name" value="Acetyltransf_10"/>
    <property type="match status" value="1"/>
</dbReference>
<dbReference type="CDD" id="cd04301">
    <property type="entry name" value="NAT_SF"/>
    <property type="match status" value="1"/>
</dbReference>
<name>A0A5C5WJA6_9BACT</name>
<dbReference type="InterPro" id="IPR052564">
    <property type="entry name" value="N-acetyltrans/Recomb-assoc"/>
</dbReference>
<dbReference type="Gene3D" id="3.40.630.30">
    <property type="match status" value="1"/>
</dbReference>
<evidence type="ECO:0000259" key="1">
    <source>
        <dbReference type="PROSITE" id="PS51186"/>
    </source>
</evidence>
<dbReference type="SUPFAM" id="SSF55729">
    <property type="entry name" value="Acyl-CoA N-acyltransferases (Nat)"/>
    <property type="match status" value="1"/>
</dbReference>
<comment type="caution">
    <text evidence="2">The sequence shown here is derived from an EMBL/GenBank/DDBJ whole genome shotgun (WGS) entry which is preliminary data.</text>
</comment>
<dbReference type="RefSeq" id="WP_242632118.1">
    <property type="nucleotide sequence ID" value="NZ_SJPI01000002.1"/>
</dbReference>
<dbReference type="EMBL" id="SJPI01000002">
    <property type="protein sequence ID" value="TWT50848.1"/>
    <property type="molecule type" value="Genomic_DNA"/>
</dbReference>
<dbReference type="InterPro" id="IPR000182">
    <property type="entry name" value="GNAT_dom"/>
</dbReference>
<protein>
    <submittedName>
        <fullName evidence="2">Putative N-acetyltransferase YafP</fullName>
        <ecNumber evidence="2">2.3.1.-</ecNumber>
    </submittedName>
</protein>
<dbReference type="InterPro" id="IPR016181">
    <property type="entry name" value="Acyl_CoA_acyltransferase"/>
</dbReference>
<dbReference type="PANTHER" id="PTHR43451:SF1">
    <property type="entry name" value="ACETYLTRANSFERASE"/>
    <property type="match status" value="1"/>
</dbReference>
<sequence>MSLREAKMDTDYHLRHFVPEDGEACWQLFQDTIRRINTRDYEPEQIAAWLNASSSFELWLQRFEGKFAFVVEREGKLGGFADMGLDGYLDRLFVSADHQRRGIATMLTLAIETKAMEVGLRRIYTHASLTARPFFQSRGYQVTKKQSVDCKGVYLTNFVMEKRMN</sequence>
<dbReference type="GO" id="GO:0016747">
    <property type="term" value="F:acyltransferase activity, transferring groups other than amino-acyl groups"/>
    <property type="evidence" value="ECO:0007669"/>
    <property type="project" value="InterPro"/>
</dbReference>
<gene>
    <name evidence="2" type="primary">yafP</name>
    <name evidence="2" type="ORF">Pla22_35910</name>
</gene>
<organism evidence="2 3">
    <name type="scientific">Rubripirellula amarantea</name>
    <dbReference type="NCBI Taxonomy" id="2527999"/>
    <lineage>
        <taxon>Bacteria</taxon>
        <taxon>Pseudomonadati</taxon>
        <taxon>Planctomycetota</taxon>
        <taxon>Planctomycetia</taxon>
        <taxon>Pirellulales</taxon>
        <taxon>Pirellulaceae</taxon>
        <taxon>Rubripirellula</taxon>
    </lineage>
</organism>